<accession>A0A1C3CV15</accession>
<dbReference type="OrthoDB" id="6693134at2"/>
<reference evidence="1 2" key="1">
    <citation type="submission" date="2016-07" db="EMBL/GenBank/DDBJ databases">
        <title>Acinetobacter sp. ANC 4603.</title>
        <authorList>
            <person name="Radolfova-Krizova L."/>
            <person name="Nemec A."/>
        </authorList>
    </citation>
    <scope>NUCLEOTIDE SEQUENCE [LARGE SCALE GENOMIC DNA]</scope>
    <source>
        <strain evidence="1 2">ANC 4603</strain>
    </source>
</reference>
<gene>
    <name evidence="1" type="ORF">BBP83_08680</name>
</gene>
<name>A0A1C3CV15_9GAMM</name>
<dbReference type="Proteomes" id="UP000186553">
    <property type="component" value="Unassembled WGS sequence"/>
</dbReference>
<protein>
    <submittedName>
        <fullName evidence="1">Uncharacterized protein</fullName>
    </submittedName>
</protein>
<dbReference type="RefSeq" id="WP_068887961.1">
    <property type="nucleotide sequence ID" value="NZ_CBCRUU010000012.1"/>
</dbReference>
<dbReference type="EMBL" id="MBDL01000010">
    <property type="protein sequence ID" value="ODA12630.1"/>
    <property type="molecule type" value="Genomic_DNA"/>
</dbReference>
<dbReference type="AlphaFoldDB" id="A0A1C3CV15"/>
<evidence type="ECO:0000313" key="1">
    <source>
        <dbReference type="EMBL" id="ODA12630.1"/>
    </source>
</evidence>
<proteinExistence type="predicted"/>
<dbReference type="STRING" id="1891224.BBP83_08680"/>
<evidence type="ECO:0000313" key="2">
    <source>
        <dbReference type="Proteomes" id="UP000186553"/>
    </source>
</evidence>
<sequence length="111" mass="12711">MKSNQSLAPIETTIPLLEPVRIYTAKELAVMRRSRMLACIEAQEAFYLMEHTTKMGGQAIEIRRQLEEGVLLIQVKEKSRTRYKVNGEFIAPRIIRQLEKRGLVKLGGAKK</sequence>
<keyword evidence="2" id="KW-1185">Reference proteome</keyword>
<organism evidence="1 2">
    <name type="scientific">Acinetobacter celticus</name>
    <dbReference type="NCBI Taxonomy" id="1891224"/>
    <lineage>
        <taxon>Bacteria</taxon>
        <taxon>Pseudomonadati</taxon>
        <taxon>Pseudomonadota</taxon>
        <taxon>Gammaproteobacteria</taxon>
        <taxon>Moraxellales</taxon>
        <taxon>Moraxellaceae</taxon>
        <taxon>Acinetobacter</taxon>
    </lineage>
</organism>
<comment type="caution">
    <text evidence="1">The sequence shown here is derived from an EMBL/GenBank/DDBJ whole genome shotgun (WGS) entry which is preliminary data.</text>
</comment>